<reference evidence="2 3" key="1">
    <citation type="submission" date="2019-07" db="EMBL/GenBank/DDBJ databases">
        <title>Chromosome genome assembly for large yellow croaker.</title>
        <authorList>
            <person name="Xiao S."/>
        </authorList>
    </citation>
    <scope>NUCLEOTIDE SEQUENCE [LARGE SCALE GENOMIC DNA]</scope>
    <source>
        <strain evidence="2">JMULYC20181020</strain>
        <tissue evidence="2">Muscle</tissue>
    </source>
</reference>
<dbReference type="Proteomes" id="UP000424527">
    <property type="component" value="Unassembled WGS sequence"/>
</dbReference>
<accession>A0A6G0J5L8</accession>
<evidence type="ECO:0000259" key="1">
    <source>
        <dbReference type="Pfam" id="PF13843"/>
    </source>
</evidence>
<dbReference type="AlphaFoldDB" id="A0A6G0J5L8"/>
<dbReference type="PANTHER" id="PTHR47272:SF2">
    <property type="entry name" value="PIGGYBAC TRANSPOSABLE ELEMENT-DERIVED PROTEIN 3-LIKE"/>
    <property type="match status" value="1"/>
</dbReference>
<proteinExistence type="predicted"/>
<organism evidence="2 3">
    <name type="scientific">Larimichthys crocea</name>
    <name type="common">Large yellow croaker</name>
    <name type="synonym">Pseudosciaena crocea</name>
    <dbReference type="NCBI Taxonomy" id="215358"/>
    <lineage>
        <taxon>Eukaryota</taxon>
        <taxon>Metazoa</taxon>
        <taxon>Chordata</taxon>
        <taxon>Craniata</taxon>
        <taxon>Vertebrata</taxon>
        <taxon>Euteleostomi</taxon>
        <taxon>Actinopterygii</taxon>
        <taxon>Neopterygii</taxon>
        <taxon>Teleostei</taxon>
        <taxon>Neoteleostei</taxon>
        <taxon>Acanthomorphata</taxon>
        <taxon>Eupercaria</taxon>
        <taxon>Sciaenidae</taxon>
        <taxon>Larimichthys</taxon>
    </lineage>
</organism>
<dbReference type="Pfam" id="PF13843">
    <property type="entry name" value="DDE_Tnp_1_7"/>
    <property type="match status" value="1"/>
</dbReference>
<gene>
    <name evidence="2" type="ORF">D5F01_LYC01451</name>
</gene>
<dbReference type="PANTHER" id="PTHR47272">
    <property type="entry name" value="DDE_TNP_1_7 DOMAIN-CONTAINING PROTEIN"/>
    <property type="match status" value="1"/>
</dbReference>
<evidence type="ECO:0000313" key="3">
    <source>
        <dbReference type="Proteomes" id="UP000424527"/>
    </source>
</evidence>
<evidence type="ECO:0000313" key="2">
    <source>
        <dbReference type="EMBL" id="KAE8299065.1"/>
    </source>
</evidence>
<protein>
    <recommendedName>
        <fullName evidence="1">PiggyBac transposable element-derived protein domain-containing protein</fullName>
    </recommendedName>
</protein>
<name>A0A6G0J5L8_LARCR</name>
<feature type="domain" description="PiggyBac transposable element-derived protein" evidence="1">
    <location>
        <begin position="1"/>
        <end position="99"/>
    </location>
</feature>
<sequence length="184" mass="21043">MRRDRFFNLRSHLKVVIDDHVPEDRKSDKFWKVRPFMNRVLKGCHTQVRPESVSIDEQMIPFTGACPFRQYVPLKNFVLASAGGVVLDFEVYQGSKSLAAQDPDAEGLGLGALDSLTVVLERRMLSKVQDILDNDSHPLHELLERLRSSFSQRLLVPRCSTERHKKSFLPVSISLYNSSLNYKA</sequence>
<dbReference type="InterPro" id="IPR029526">
    <property type="entry name" value="PGBD"/>
</dbReference>
<dbReference type="EMBL" id="REGW02000002">
    <property type="protein sequence ID" value="KAE8299065.1"/>
    <property type="molecule type" value="Genomic_DNA"/>
</dbReference>
<keyword evidence="3" id="KW-1185">Reference proteome</keyword>
<comment type="caution">
    <text evidence="2">The sequence shown here is derived from an EMBL/GenBank/DDBJ whole genome shotgun (WGS) entry which is preliminary data.</text>
</comment>